<protein>
    <submittedName>
        <fullName evidence="1">Uncharacterized protein</fullName>
    </submittedName>
</protein>
<sequence length="96" mass="11040">MALKRPLTVKKLGSLNHEFRTFVKKMKAGLILSPHPRHSGLTSGCIKMIVTTQKRMTRRKTVPRVNLFFGKVQETFPFIQLNSWHHFTALATIIQP</sequence>
<name>A0A7T8GYV3_CALRO</name>
<evidence type="ECO:0000313" key="2">
    <source>
        <dbReference type="Proteomes" id="UP000595437"/>
    </source>
</evidence>
<keyword evidence="2" id="KW-1185">Reference proteome</keyword>
<dbReference type="AlphaFoldDB" id="A0A7T8GYV3"/>
<reference evidence="2" key="1">
    <citation type="submission" date="2021-01" db="EMBL/GenBank/DDBJ databases">
        <title>Caligus Genome Assembly.</title>
        <authorList>
            <person name="Gallardo-Escarate C."/>
        </authorList>
    </citation>
    <scope>NUCLEOTIDE SEQUENCE [LARGE SCALE GENOMIC DNA]</scope>
</reference>
<gene>
    <name evidence="1" type="ORF">FKW44_013804</name>
</gene>
<accession>A0A7T8GYV3</accession>
<proteinExistence type="predicted"/>
<dbReference type="EMBL" id="CP045898">
    <property type="protein sequence ID" value="QQP39930.1"/>
    <property type="molecule type" value="Genomic_DNA"/>
</dbReference>
<organism evidence="1 2">
    <name type="scientific">Caligus rogercresseyi</name>
    <name type="common">Sea louse</name>
    <dbReference type="NCBI Taxonomy" id="217165"/>
    <lineage>
        <taxon>Eukaryota</taxon>
        <taxon>Metazoa</taxon>
        <taxon>Ecdysozoa</taxon>
        <taxon>Arthropoda</taxon>
        <taxon>Crustacea</taxon>
        <taxon>Multicrustacea</taxon>
        <taxon>Hexanauplia</taxon>
        <taxon>Copepoda</taxon>
        <taxon>Siphonostomatoida</taxon>
        <taxon>Caligidae</taxon>
        <taxon>Caligus</taxon>
    </lineage>
</organism>
<evidence type="ECO:0000313" key="1">
    <source>
        <dbReference type="EMBL" id="QQP39930.1"/>
    </source>
</evidence>
<dbReference type="Proteomes" id="UP000595437">
    <property type="component" value="Chromosome 9"/>
</dbReference>